<accession>A0A3S0WCH8</accession>
<dbReference type="AlphaFoldDB" id="A0A3S0WCH8"/>
<dbReference type="OrthoDB" id="2875289at2"/>
<dbReference type="RefSeq" id="WP_126863173.1">
    <property type="nucleotide sequence ID" value="NZ_JAUSTX010000021.1"/>
</dbReference>
<comment type="caution">
    <text evidence="1">The sequence shown here is derived from an EMBL/GenBank/DDBJ whole genome shotgun (WGS) entry which is preliminary data.</text>
</comment>
<proteinExistence type="predicted"/>
<reference evidence="1 2" key="1">
    <citation type="submission" date="2018-12" db="EMBL/GenBank/DDBJ databases">
        <title>Bacillus chawlae sp. nov., Bacillus glennii sp. nov., and Bacillus saganii sp. nov. Isolated from the Vehicle Assembly Building at Kennedy Space Center where the Viking Spacecraft were Assembled.</title>
        <authorList>
            <person name="Seuylemezian A."/>
            <person name="Vaishampayan P."/>
        </authorList>
    </citation>
    <scope>NUCLEOTIDE SEQUENCE [LARGE SCALE GENOMIC DNA]</scope>
    <source>
        <strain evidence="1 2">L5</strain>
    </source>
</reference>
<sequence length="267" mass="31497">MLEKTVLVSLNDIEAYYIDEIINEDRAKRMIHAFRKSEMIHFVLEQTISGKYILVNGFSAFSAFRKVHPEITVLAYLKPETSEKERLIHILSVTFPLERTSWVFKNEHVMRLIYDHNMEIAEVARMTNQTQNKIKECIADIRIPLHIRQVMVMREARTVVNKICSSTVIPENLKPLFYEYAVLRKGNKYRLSTLDFSYLIDFFNLVSLPSYLKEFNPTSRQFFSKLLANYFYLANHYQQLIINPDRFTLPFRVSVPVTTRNLSKIVE</sequence>
<organism evidence="1 2">
    <name type="scientific">Peribacillus cavernae</name>
    <dbReference type="NCBI Taxonomy" id="1674310"/>
    <lineage>
        <taxon>Bacteria</taxon>
        <taxon>Bacillati</taxon>
        <taxon>Bacillota</taxon>
        <taxon>Bacilli</taxon>
        <taxon>Bacillales</taxon>
        <taxon>Bacillaceae</taxon>
        <taxon>Peribacillus</taxon>
    </lineage>
</organism>
<keyword evidence="2" id="KW-1185">Reference proteome</keyword>
<dbReference type="EMBL" id="RYZZ01000002">
    <property type="protein sequence ID" value="RUQ32413.1"/>
    <property type="molecule type" value="Genomic_DNA"/>
</dbReference>
<protein>
    <submittedName>
        <fullName evidence="1">Uncharacterized protein</fullName>
    </submittedName>
</protein>
<gene>
    <name evidence="1" type="ORF">ELQ35_01880</name>
</gene>
<evidence type="ECO:0000313" key="1">
    <source>
        <dbReference type="EMBL" id="RUQ32413.1"/>
    </source>
</evidence>
<evidence type="ECO:0000313" key="2">
    <source>
        <dbReference type="Proteomes" id="UP000267430"/>
    </source>
</evidence>
<name>A0A3S0WCH8_9BACI</name>
<dbReference type="Proteomes" id="UP000267430">
    <property type="component" value="Unassembled WGS sequence"/>
</dbReference>